<dbReference type="EMBL" id="MGJN01000020">
    <property type="protein sequence ID" value="OGN06195.1"/>
    <property type="molecule type" value="Genomic_DNA"/>
</dbReference>
<dbReference type="AlphaFoldDB" id="A0A1F8EZA9"/>
<gene>
    <name evidence="1" type="ORF">A3B86_03690</name>
</gene>
<organism evidence="1 2">
    <name type="scientific">Candidatus Yanofskybacteria bacterium RIFCSPHIGHO2_02_FULL_38_22b</name>
    <dbReference type="NCBI Taxonomy" id="1802673"/>
    <lineage>
        <taxon>Bacteria</taxon>
        <taxon>Candidatus Yanofskyibacteriota</taxon>
    </lineage>
</organism>
<evidence type="ECO:0000313" key="2">
    <source>
        <dbReference type="Proteomes" id="UP000176834"/>
    </source>
</evidence>
<protein>
    <submittedName>
        <fullName evidence="1">Uncharacterized protein</fullName>
    </submittedName>
</protein>
<accession>A0A1F8EZA9</accession>
<comment type="caution">
    <text evidence="1">The sequence shown here is derived from an EMBL/GenBank/DDBJ whole genome shotgun (WGS) entry which is preliminary data.</text>
</comment>
<evidence type="ECO:0000313" key="1">
    <source>
        <dbReference type="EMBL" id="OGN06195.1"/>
    </source>
</evidence>
<dbReference type="Proteomes" id="UP000176834">
    <property type="component" value="Unassembled WGS sequence"/>
</dbReference>
<reference evidence="1 2" key="1">
    <citation type="journal article" date="2016" name="Nat. Commun.">
        <title>Thousands of microbial genomes shed light on interconnected biogeochemical processes in an aquifer system.</title>
        <authorList>
            <person name="Anantharaman K."/>
            <person name="Brown C.T."/>
            <person name="Hug L.A."/>
            <person name="Sharon I."/>
            <person name="Castelle C.J."/>
            <person name="Probst A.J."/>
            <person name="Thomas B.C."/>
            <person name="Singh A."/>
            <person name="Wilkins M.J."/>
            <person name="Karaoz U."/>
            <person name="Brodie E.L."/>
            <person name="Williams K.H."/>
            <person name="Hubbard S.S."/>
            <person name="Banfield J.F."/>
        </authorList>
    </citation>
    <scope>NUCLEOTIDE SEQUENCE [LARGE SCALE GENOMIC DNA]</scope>
</reference>
<name>A0A1F8EZA9_9BACT</name>
<proteinExistence type="predicted"/>
<sequence length="65" mass="7070">MGEEKKVKVVTKKVVTTDDSGHYGFVSCGICGTKVKDEDKECPSCHALFMDLDTSNSYPFGGSDF</sequence>